<name>X1RI94_9ZZZZ</name>
<protein>
    <submittedName>
        <fullName evidence="1">Uncharacterized protein</fullName>
    </submittedName>
</protein>
<proteinExistence type="predicted"/>
<reference evidence="1" key="1">
    <citation type="journal article" date="2014" name="Front. Microbiol.">
        <title>High frequency of phylogenetically diverse reductive dehalogenase-homologous genes in deep subseafloor sedimentary metagenomes.</title>
        <authorList>
            <person name="Kawai M."/>
            <person name="Futagami T."/>
            <person name="Toyoda A."/>
            <person name="Takaki Y."/>
            <person name="Nishi S."/>
            <person name="Hori S."/>
            <person name="Arai W."/>
            <person name="Tsubouchi T."/>
            <person name="Morono Y."/>
            <person name="Uchiyama I."/>
            <person name="Ito T."/>
            <person name="Fujiyama A."/>
            <person name="Inagaki F."/>
            <person name="Takami H."/>
        </authorList>
    </citation>
    <scope>NUCLEOTIDE SEQUENCE</scope>
    <source>
        <strain evidence="1">Expedition CK06-06</strain>
    </source>
</reference>
<organism evidence="1">
    <name type="scientific">marine sediment metagenome</name>
    <dbReference type="NCBI Taxonomy" id="412755"/>
    <lineage>
        <taxon>unclassified sequences</taxon>
        <taxon>metagenomes</taxon>
        <taxon>ecological metagenomes</taxon>
    </lineage>
</organism>
<evidence type="ECO:0000313" key="1">
    <source>
        <dbReference type="EMBL" id="GAI55299.1"/>
    </source>
</evidence>
<sequence>ENVGPSASGQLLGEYTDVDYTVQAYLWTPVVNTSDPPDDYWYQMLVFYRITDAEATTYGYGRLHTHFNLDTSEISAPRIRLQFTIPGFVDAATVVWTSPTDFTHSEGWHKLKVEITGTTANCYYDDSLLGSADWTSTVPERNAGKFGFGQYVNAAGTRSIYIDN</sequence>
<dbReference type="AlphaFoldDB" id="X1RI94"/>
<dbReference type="Gene3D" id="2.60.120.560">
    <property type="entry name" value="Exo-inulinase, domain 1"/>
    <property type="match status" value="1"/>
</dbReference>
<accession>X1RI94</accession>
<feature type="non-terminal residue" evidence="1">
    <location>
        <position position="1"/>
    </location>
</feature>
<gene>
    <name evidence="1" type="ORF">S06H3_61767</name>
</gene>
<comment type="caution">
    <text evidence="1">The sequence shown here is derived from an EMBL/GenBank/DDBJ whole genome shotgun (WGS) entry which is preliminary data.</text>
</comment>
<dbReference type="EMBL" id="BARV01040571">
    <property type="protein sequence ID" value="GAI55299.1"/>
    <property type="molecule type" value="Genomic_DNA"/>
</dbReference>
<feature type="non-terminal residue" evidence="1">
    <location>
        <position position="164"/>
    </location>
</feature>